<proteinExistence type="predicted"/>
<reference evidence="2 3" key="1">
    <citation type="submission" date="2017-11" db="EMBL/GenBank/DDBJ databases">
        <title>Genome sequence of Entomoplasma melaleucae M1 (ATCC 49191).</title>
        <authorList>
            <person name="Lo W.-S."/>
            <person name="Gasparich G.E."/>
            <person name="Kuo C.-H."/>
        </authorList>
    </citation>
    <scope>NUCLEOTIDE SEQUENCE [LARGE SCALE GENOMIC DNA]</scope>
    <source>
        <strain evidence="2 3">M1</strain>
    </source>
</reference>
<dbReference type="EMBL" id="CP024964">
    <property type="protein sequence ID" value="ATZ18159.1"/>
    <property type="molecule type" value="Genomic_DNA"/>
</dbReference>
<dbReference type="STRING" id="1408435.GCA_000685885_00784"/>
<dbReference type="Proteomes" id="UP000231896">
    <property type="component" value="Chromosome"/>
</dbReference>
<keyword evidence="3" id="KW-1185">Reference proteome</keyword>
<evidence type="ECO:0000313" key="3">
    <source>
        <dbReference type="Proteomes" id="UP000231896"/>
    </source>
</evidence>
<evidence type="ECO:0000256" key="1">
    <source>
        <dbReference type="SAM" id="Coils"/>
    </source>
</evidence>
<gene>
    <name evidence="2" type="ORF">EMELA_v1c06520</name>
</gene>
<dbReference type="KEGG" id="eml:EMELA_v1c06520"/>
<accession>A0A2K8NWG1</accession>
<keyword evidence="1" id="KW-0175">Coiled coil</keyword>
<organism evidence="2 3">
    <name type="scientific">Mesoplasma melaleucae</name>
    <dbReference type="NCBI Taxonomy" id="81459"/>
    <lineage>
        <taxon>Bacteria</taxon>
        <taxon>Bacillati</taxon>
        <taxon>Mycoplasmatota</taxon>
        <taxon>Mollicutes</taxon>
        <taxon>Entomoplasmatales</taxon>
        <taxon>Entomoplasmataceae</taxon>
        <taxon>Mesoplasma</taxon>
    </lineage>
</organism>
<dbReference type="RefSeq" id="WP_028124247.1">
    <property type="nucleotide sequence ID" value="NZ_CP024964.1"/>
</dbReference>
<protein>
    <submittedName>
        <fullName evidence="2">Uncharacterized protein</fullName>
    </submittedName>
</protein>
<dbReference type="Gene3D" id="1.20.5.170">
    <property type="match status" value="1"/>
</dbReference>
<evidence type="ECO:0000313" key="2">
    <source>
        <dbReference type="EMBL" id="ATZ18159.1"/>
    </source>
</evidence>
<dbReference type="AlphaFoldDB" id="A0A2K8NWG1"/>
<sequence>MINLSLLIEVDLDHKEIRNVFAMNPKNISDTIKLLNDKKKLQMSQEIKMITKQLTDPLKVTTTRVKNVKPKENRINWKAEYFKLKAEFDEFKEFAINVINELRAENAVLKAEIAVLKAEIAVLKAEIVELKEQVKYYQDKYELVTNK</sequence>
<feature type="coiled-coil region" evidence="1">
    <location>
        <begin position="92"/>
        <end position="147"/>
    </location>
</feature>
<name>A0A2K8NWG1_9MOLU</name>